<accession>A0A836HW89</accession>
<dbReference type="EMBL" id="JAFJZO010000030">
    <property type="protein sequence ID" value="KAG5498684.1"/>
    <property type="molecule type" value="Genomic_DNA"/>
</dbReference>
<feature type="compositionally biased region" description="Polar residues" evidence="1">
    <location>
        <begin position="351"/>
        <end position="366"/>
    </location>
</feature>
<comment type="caution">
    <text evidence="2">The sequence shown here is derived from an EMBL/GenBank/DDBJ whole genome shotgun (WGS) entry which is preliminary data.</text>
</comment>
<dbReference type="GeneID" id="94289071"/>
<sequence>MECMTSTITVTLPSFVAVTLTPEPGFNMAGASEVLGSFSTAVKPKTLRVPLTTRMTVRELAKGAMMRYMLSLRRTAKETDDVVRQLCRRGISVTDVYILLPSDAACSAEPEECVTCSGGGADVSPVRTVELFSDDCVVQVVQVMKETVYMRFRVASSPPSKQSATLPKQTVAVAGAPCTEGERAPGPAALTFALAEKESNASVAAPPADVAVDGAACDGPGVFSRDETIRNMAAPLSVSHTVSQPAQESSSTPVITRQHSERVAHVESSGEDNGSEGEEEEDKGKAEEQNIALSIATLREREAQRIRWGPEAHKHFAANYVSSPEKIMTGRFKCSRRQPPAVQLHLSNVTFSASSPDSPYGTQSPRSLRDSGGATESSSGGESPPRSGTQKVDGDNEERSHYQHEGQESSQPPYKNHRSDTCCYPPSSTTTTTAEALAVSSTTQPSCIQATAAPPLSKDENMHLMMEDARAQCPSRSPNEHRQDALLCSVVTPAATHARADTTPSAPDTVAKPVVEVVARQLSFEEDSEFAPKRSPVFMNGLATFPPPGVLRVIQGGRQ</sequence>
<evidence type="ECO:0000313" key="3">
    <source>
        <dbReference type="Proteomes" id="UP000674318"/>
    </source>
</evidence>
<feature type="compositionally biased region" description="Low complexity" evidence="1">
    <location>
        <begin position="371"/>
        <end position="389"/>
    </location>
</feature>
<dbReference type="KEGG" id="phet:94289071"/>
<feature type="compositionally biased region" description="Polar residues" evidence="1">
    <location>
        <begin position="238"/>
        <end position="257"/>
    </location>
</feature>
<gene>
    <name evidence="2" type="ORF">JKF63_02971</name>
</gene>
<proteinExistence type="predicted"/>
<protein>
    <submittedName>
        <fullName evidence="2">Uncharacterized protein</fullName>
    </submittedName>
</protein>
<feature type="compositionally biased region" description="Basic and acidic residues" evidence="1">
    <location>
        <begin position="392"/>
        <end position="407"/>
    </location>
</feature>
<evidence type="ECO:0000256" key="1">
    <source>
        <dbReference type="SAM" id="MobiDB-lite"/>
    </source>
</evidence>
<name>A0A836HW89_9TRYP</name>
<keyword evidence="3" id="KW-1185">Reference proteome</keyword>
<dbReference type="Proteomes" id="UP000674318">
    <property type="component" value="Unassembled WGS sequence"/>
</dbReference>
<dbReference type="OrthoDB" id="266943at2759"/>
<feature type="region of interest" description="Disordered" evidence="1">
    <location>
        <begin position="237"/>
        <end position="288"/>
    </location>
</feature>
<feature type="compositionally biased region" description="Acidic residues" evidence="1">
    <location>
        <begin position="269"/>
        <end position="281"/>
    </location>
</feature>
<organism evidence="2 3">
    <name type="scientific">Porcisia hertigi</name>
    <dbReference type="NCBI Taxonomy" id="2761500"/>
    <lineage>
        <taxon>Eukaryota</taxon>
        <taxon>Discoba</taxon>
        <taxon>Euglenozoa</taxon>
        <taxon>Kinetoplastea</taxon>
        <taxon>Metakinetoplastina</taxon>
        <taxon>Trypanosomatida</taxon>
        <taxon>Trypanosomatidae</taxon>
        <taxon>Leishmaniinae</taxon>
        <taxon>Porcisia</taxon>
    </lineage>
</organism>
<feature type="region of interest" description="Disordered" evidence="1">
    <location>
        <begin position="351"/>
        <end position="429"/>
    </location>
</feature>
<dbReference type="AlphaFoldDB" id="A0A836HW89"/>
<evidence type="ECO:0000313" key="2">
    <source>
        <dbReference type="EMBL" id="KAG5498684.1"/>
    </source>
</evidence>
<dbReference type="RefSeq" id="XP_067755438.1">
    <property type="nucleotide sequence ID" value="XM_067898994.1"/>
</dbReference>
<reference evidence="2 3" key="1">
    <citation type="submission" date="2021-02" db="EMBL/GenBank/DDBJ databases">
        <title>Porcisia hertigi Genome sequencing and assembly.</title>
        <authorList>
            <person name="Almutairi H."/>
            <person name="Gatherer D."/>
        </authorList>
    </citation>
    <scope>NUCLEOTIDE SEQUENCE [LARGE SCALE GENOMIC DNA]</scope>
    <source>
        <strain evidence="2 3">C119</strain>
    </source>
</reference>